<dbReference type="Pfam" id="PF07645">
    <property type="entry name" value="EGF_CA"/>
    <property type="match status" value="3"/>
</dbReference>
<dbReference type="FunFam" id="2.10.25.10:FF:000385">
    <property type="entry name" value="Hemicentin 1"/>
    <property type="match status" value="1"/>
</dbReference>
<dbReference type="PROSITE" id="PS00010">
    <property type="entry name" value="ASX_HYDROXYL"/>
    <property type="match status" value="1"/>
</dbReference>
<dbReference type="FunFam" id="2.10.25.10:FF:000010">
    <property type="entry name" value="Pro-epidermal growth factor"/>
    <property type="match status" value="1"/>
</dbReference>
<proteinExistence type="predicted"/>
<dbReference type="FunFam" id="2.40.155.10:FF:000002">
    <property type="entry name" value="Hemicentin 1"/>
    <property type="match status" value="1"/>
</dbReference>
<dbReference type="InterPro" id="IPR036179">
    <property type="entry name" value="Ig-like_dom_sf"/>
</dbReference>
<dbReference type="InterPro" id="IPR013783">
    <property type="entry name" value="Ig-like_fold"/>
</dbReference>
<dbReference type="Pfam" id="PF12662">
    <property type="entry name" value="cEGF"/>
    <property type="match status" value="1"/>
</dbReference>
<evidence type="ECO:0000259" key="16">
    <source>
        <dbReference type="PROSITE" id="PS50026"/>
    </source>
</evidence>
<dbReference type="PROSITE" id="PS50835">
    <property type="entry name" value="IG_LIKE"/>
    <property type="match status" value="1"/>
</dbReference>
<comment type="subcellular location">
    <subcellularLocation>
        <location evidence="2">Cleavage furrow</location>
    </subcellularLocation>
    <subcellularLocation>
        <location evidence="1">Secreted</location>
        <location evidence="1">Extracellular space</location>
        <location evidence="1">Extracellular matrix</location>
    </subcellularLocation>
</comment>
<dbReference type="InterPro" id="IPR000152">
    <property type="entry name" value="EGF-type_Asp/Asn_hydroxyl_site"/>
</dbReference>
<sequence length="583" mass="62990">MGDSGRYQCLAENEMGAVEKVVVLLLQSGAPGRDSEIRGRRGPAVPGHRTLPDGSLWLERVETRDTGTYECVAHNLLGSATARASLVVKGEPRGGRGNMIGVINGQELGVATLNASVQQEARSGVTTLRSSIGHIPASVGPLMRVLVVTIAPIYWALAGEHGDALNGHSLTGGSFRQESHMEFSTGELLTMTQVARGLDPDGLLLLDVAVHGVIPESLADADLRAQDFQEDYVQTGPGQLFVGSTQRFLQDSRPMSLRCNHSIQYEAARGPQPQLVQHLQASAISAAFDPAAEALRFQLTTALQADVDECAWPTDLCPEGQRCVNLLGSYRCLPDCGPGFRVAADGADCEDVDECLEQSDECHYNQICENTPGGHRCSCPRGYRTQGPGLPCLDINECLQLPRTCAFRCHNLQGSYRCLCPLGHSLLPDGKACTPMERSAQNVTTVSHLGRLVPWLRPRALLPGGAYHAWVSLRPHPGTLSSMDRAWCPPGFIRQNGVCMDLDECRVRSLCQHACRNTEGSYRCLCPSGYRLLPSGKNCQDINECEEDGIECGPGQMCFNTRGSYQCVDTPCPATYRQGSSPG</sequence>
<dbReference type="AlphaFoldDB" id="S7QDJ8"/>
<feature type="domain" description="EGF-like" evidence="16">
    <location>
        <begin position="351"/>
        <end position="389"/>
    </location>
</feature>
<evidence type="ECO:0000256" key="1">
    <source>
        <dbReference type="ARBA" id="ARBA00004498"/>
    </source>
</evidence>
<dbReference type="PANTHER" id="PTHR24034:SF209">
    <property type="entry name" value="EGF-LIKE DOMAIN-CONTAINING PROTEIN"/>
    <property type="match status" value="1"/>
</dbReference>
<reference evidence="19 20" key="1">
    <citation type="journal article" date="2013" name="Nat. Commun.">
        <title>Genome analysis reveals insights into physiology and longevity of the Brandt's bat Myotis brandtii.</title>
        <authorList>
            <person name="Seim I."/>
            <person name="Fang X."/>
            <person name="Xiong Z."/>
            <person name="Lobanov A.V."/>
            <person name="Huang Z."/>
            <person name="Ma S."/>
            <person name="Feng Y."/>
            <person name="Turanov A.A."/>
            <person name="Zhu Y."/>
            <person name="Lenz T.L."/>
            <person name="Gerashchenko M.V."/>
            <person name="Fan D."/>
            <person name="Hee Yim S."/>
            <person name="Yao X."/>
            <person name="Jordan D."/>
            <person name="Xiong Y."/>
            <person name="Ma Y."/>
            <person name="Lyapunov A.N."/>
            <person name="Chen G."/>
            <person name="Kulakova O.I."/>
            <person name="Sun Y."/>
            <person name="Lee S.G."/>
            <person name="Bronson R.T."/>
            <person name="Moskalev A.A."/>
            <person name="Sunyaev S.R."/>
            <person name="Zhang G."/>
            <person name="Krogh A."/>
            <person name="Wang J."/>
            <person name="Gladyshev V.N."/>
        </authorList>
    </citation>
    <scope>NUCLEOTIDE SEQUENCE [LARGE SCALE GENOMIC DNA]</scope>
</reference>
<dbReference type="Proteomes" id="UP000052978">
    <property type="component" value="Unassembled WGS sequence"/>
</dbReference>
<keyword evidence="5" id="KW-0272">Extracellular matrix</keyword>
<evidence type="ECO:0000256" key="6">
    <source>
        <dbReference type="ARBA" id="ARBA00022536"/>
    </source>
</evidence>
<dbReference type="Pfam" id="PF07474">
    <property type="entry name" value="G2F"/>
    <property type="match status" value="1"/>
</dbReference>
<dbReference type="PROSITE" id="PS50993">
    <property type="entry name" value="NIDOGEN_G2"/>
    <property type="match status" value="1"/>
</dbReference>
<dbReference type="PROSITE" id="PS50026">
    <property type="entry name" value="EGF_3"/>
    <property type="match status" value="2"/>
</dbReference>
<feature type="disulfide bond" evidence="15">
    <location>
        <begin position="505"/>
        <end position="515"/>
    </location>
</feature>
<protein>
    <recommendedName>
        <fullName evidence="14">Hemicentin-2</fullName>
    </recommendedName>
</protein>
<dbReference type="InterPro" id="IPR050751">
    <property type="entry name" value="ECM_structural_protein"/>
</dbReference>
<dbReference type="InterPro" id="IPR018097">
    <property type="entry name" value="EGF_Ca-bd_CS"/>
</dbReference>
<dbReference type="InterPro" id="IPR007110">
    <property type="entry name" value="Ig-like_dom"/>
</dbReference>
<comment type="caution">
    <text evidence="15">Lacks conserved residue(s) required for the propagation of feature annotation.</text>
</comment>
<dbReference type="GO" id="GO:0005509">
    <property type="term" value="F:calcium ion binding"/>
    <property type="evidence" value="ECO:0007669"/>
    <property type="project" value="InterPro"/>
</dbReference>
<feature type="domain" description="Nidogen G2 beta-barrel" evidence="18">
    <location>
        <begin position="91"/>
        <end position="313"/>
    </location>
</feature>
<organism evidence="19 20">
    <name type="scientific">Myotis brandtii</name>
    <name type="common">Brandt's bat</name>
    <dbReference type="NCBI Taxonomy" id="109478"/>
    <lineage>
        <taxon>Eukaryota</taxon>
        <taxon>Metazoa</taxon>
        <taxon>Chordata</taxon>
        <taxon>Craniata</taxon>
        <taxon>Vertebrata</taxon>
        <taxon>Euteleostomi</taxon>
        <taxon>Mammalia</taxon>
        <taxon>Eutheria</taxon>
        <taxon>Laurasiatheria</taxon>
        <taxon>Chiroptera</taxon>
        <taxon>Yangochiroptera</taxon>
        <taxon>Vespertilionidae</taxon>
        <taxon>Myotis</taxon>
    </lineage>
</organism>
<dbReference type="EMBL" id="KE164631">
    <property type="protein sequence ID" value="EPQ19292.1"/>
    <property type="molecule type" value="Genomic_DNA"/>
</dbReference>
<evidence type="ECO:0000313" key="20">
    <source>
        <dbReference type="Proteomes" id="UP000052978"/>
    </source>
</evidence>
<dbReference type="InterPro" id="IPR000742">
    <property type="entry name" value="EGF"/>
</dbReference>
<keyword evidence="4" id="KW-0964">Secreted</keyword>
<dbReference type="GO" id="GO:0032154">
    <property type="term" value="C:cleavage furrow"/>
    <property type="evidence" value="ECO:0007669"/>
    <property type="project" value="UniProtKB-SubCell"/>
</dbReference>
<dbReference type="InterPro" id="IPR026823">
    <property type="entry name" value="cEGF"/>
</dbReference>
<dbReference type="Gene3D" id="2.60.40.10">
    <property type="entry name" value="Immunoglobulins"/>
    <property type="match status" value="1"/>
</dbReference>
<keyword evidence="7" id="KW-0716">Sensory transduction</keyword>
<evidence type="ECO:0000259" key="18">
    <source>
        <dbReference type="PROSITE" id="PS50993"/>
    </source>
</evidence>
<keyword evidence="12" id="KW-0325">Glycoprotein</keyword>
<dbReference type="InterPro" id="IPR009030">
    <property type="entry name" value="Growth_fac_rcpt_cys_sf"/>
</dbReference>
<evidence type="ECO:0000256" key="9">
    <source>
        <dbReference type="ARBA" id="ARBA00022737"/>
    </source>
</evidence>
<dbReference type="InterPro" id="IPR009017">
    <property type="entry name" value="GFP"/>
</dbReference>
<dbReference type="SUPFAM" id="SSF48726">
    <property type="entry name" value="Immunoglobulin"/>
    <property type="match status" value="1"/>
</dbReference>
<dbReference type="SMART" id="SM00181">
    <property type="entry name" value="EGF"/>
    <property type="match status" value="4"/>
</dbReference>
<keyword evidence="8" id="KW-0732">Signal</keyword>
<evidence type="ECO:0000256" key="12">
    <source>
        <dbReference type="ARBA" id="ARBA00023180"/>
    </source>
</evidence>
<gene>
    <name evidence="19" type="ORF">D623_10003936</name>
</gene>
<dbReference type="InterPro" id="IPR049883">
    <property type="entry name" value="NOTCH1_EGF-like"/>
</dbReference>
<dbReference type="Gene3D" id="2.10.25.10">
    <property type="entry name" value="Laminin"/>
    <property type="match status" value="5"/>
</dbReference>
<keyword evidence="20" id="KW-1185">Reference proteome</keyword>
<dbReference type="SMART" id="SM00682">
    <property type="entry name" value="G2F"/>
    <property type="match status" value="1"/>
</dbReference>
<evidence type="ECO:0000313" key="19">
    <source>
        <dbReference type="EMBL" id="EPQ19292.1"/>
    </source>
</evidence>
<evidence type="ECO:0000256" key="14">
    <source>
        <dbReference type="ARBA" id="ARBA00072384"/>
    </source>
</evidence>
<accession>S7QDJ8</accession>
<keyword evidence="9" id="KW-0677">Repeat</keyword>
<evidence type="ECO:0000256" key="13">
    <source>
        <dbReference type="ARBA" id="ARBA00023319"/>
    </source>
</evidence>
<keyword evidence="10" id="KW-0106">Calcium</keyword>
<dbReference type="PROSITE" id="PS01186">
    <property type="entry name" value="EGF_2"/>
    <property type="match status" value="1"/>
</dbReference>
<evidence type="ECO:0000259" key="17">
    <source>
        <dbReference type="PROSITE" id="PS50835"/>
    </source>
</evidence>
<evidence type="ECO:0000256" key="4">
    <source>
        <dbReference type="ARBA" id="ARBA00022525"/>
    </source>
</evidence>
<dbReference type="SUPFAM" id="SSF54511">
    <property type="entry name" value="GFP-like"/>
    <property type="match status" value="1"/>
</dbReference>
<dbReference type="FunFam" id="2.10.25.10:FF:000352">
    <property type="entry name" value="Hemicentin 1"/>
    <property type="match status" value="1"/>
</dbReference>
<dbReference type="InterPro" id="IPR001881">
    <property type="entry name" value="EGF-like_Ca-bd_dom"/>
</dbReference>
<evidence type="ECO:0000256" key="3">
    <source>
        <dbReference type="ARBA" id="ARBA00022481"/>
    </source>
</evidence>
<keyword evidence="3" id="KW-0488">Methylation</keyword>
<evidence type="ECO:0000256" key="8">
    <source>
        <dbReference type="ARBA" id="ARBA00022729"/>
    </source>
</evidence>
<dbReference type="PROSITE" id="PS01187">
    <property type="entry name" value="EGF_CA"/>
    <property type="match status" value="1"/>
</dbReference>
<keyword evidence="13" id="KW-0393">Immunoglobulin domain</keyword>
<keyword evidence="11 15" id="KW-1015">Disulfide bond</keyword>
<evidence type="ECO:0000256" key="15">
    <source>
        <dbReference type="PROSITE-ProRule" id="PRU00076"/>
    </source>
</evidence>
<dbReference type="Gene3D" id="2.40.155.10">
    <property type="entry name" value="Green fluorescent protein"/>
    <property type="match status" value="1"/>
</dbReference>
<dbReference type="PANTHER" id="PTHR24034">
    <property type="entry name" value="EGF-LIKE DOMAIN-CONTAINING PROTEIN"/>
    <property type="match status" value="1"/>
</dbReference>
<dbReference type="FunFam" id="2.10.25.10:FF:000715">
    <property type="entry name" value="Hemicentin 2"/>
    <property type="match status" value="1"/>
</dbReference>
<evidence type="ECO:0000256" key="10">
    <source>
        <dbReference type="ARBA" id="ARBA00022837"/>
    </source>
</evidence>
<feature type="domain" description="EGF-like" evidence="16">
    <location>
        <begin position="501"/>
        <end position="540"/>
    </location>
</feature>
<evidence type="ECO:0000256" key="7">
    <source>
        <dbReference type="ARBA" id="ARBA00022606"/>
    </source>
</evidence>
<dbReference type="InterPro" id="IPR006605">
    <property type="entry name" value="G2_nidogen/fibulin_G2F"/>
</dbReference>
<feature type="domain" description="Ig-like" evidence="17">
    <location>
        <begin position="1"/>
        <end position="89"/>
    </location>
</feature>
<name>S7QDJ8_MYOBR</name>
<dbReference type="CDD" id="cd00054">
    <property type="entry name" value="EGF_CA"/>
    <property type="match status" value="5"/>
</dbReference>
<dbReference type="SMART" id="SM00179">
    <property type="entry name" value="EGF_CA"/>
    <property type="match status" value="5"/>
</dbReference>
<keyword evidence="6 15" id="KW-0245">EGF-like domain</keyword>
<dbReference type="SUPFAM" id="SSF57184">
    <property type="entry name" value="Growth factor receptor domain"/>
    <property type="match status" value="2"/>
</dbReference>
<evidence type="ECO:0000256" key="2">
    <source>
        <dbReference type="ARBA" id="ARBA00004626"/>
    </source>
</evidence>
<dbReference type="FunFam" id="2.10.25.10:FF:000024">
    <property type="entry name" value="Putative latent-transforming growth factor beta-binding protein 2"/>
    <property type="match status" value="1"/>
</dbReference>
<dbReference type="GO" id="GO:0050431">
    <property type="term" value="F:transforming growth factor beta binding"/>
    <property type="evidence" value="ECO:0007669"/>
    <property type="project" value="TreeGrafter"/>
</dbReference>
<evidence type="ECO:0000256" key="5">
    <source>
        <dbReference type="ARBA" id="ARBA00022530"/>
    </source>
</evidence>
<evidence type="ECO:0000256" key="11">
    <source>
        <dbReference type="ARBA" id="ARBA00023157"/>
    </source>
</evidence>